<name>A0A351U1F1_9BACT</name>
<evidence type="ECO:0000256" key="1">
    <source>
        <dbReference type="ARBA" id="ARBA00010815"/>
    </source>
</evidence>
<evidence type="ECO:0000256" key="3">
    <source>
        <dbReference type="ARBA" id="ARBA00022679"/>
    </source>
</evidence>
<evidence type="ECO:0000256" key="4">
    <source>
        <dbReference type="ARBA" id="ARBA00022691"/>
    </source>
</evidence>
<dbReference type="PANTHER" id="PTHR43667">
    <property type="entry name" value="CYCLOPROPANE-FATTY-ACYL-PHOSPHOLIPID SYNTHASE"/>
    <property type="match status" value="1"/>
</dbReference>
<evidence type="ECO:0000256" key="2">
    <source>
        <dbReference type="ARBA" id="ARBA00022603"/>
    </source>
</evidence>
<keyword evidence="3" id="KW-0808">Transferase</keyword>
<dbReference type="InterPro" id="IPR057206">
    <property type="entry name" value="DUF7884"/>
</dbReference>
<dbReference type="GO" id="GO:0032259">
    <property type="term" value="P:methylation"/>
    <property type="evidence" value="ECO:0007669"/>
    <property type="project" value="UniProtKB-KW"/>
</dbReference>
<dbReference type="EMBL" id="JAAYEE010000167">
    <property type="protein sequence ID" value="NLW35767.1"/>
    <property type="molecule type" value="Genomic_DNA"/>
</dbReference>
<organism evidence="7 8">
    <name type="scientific">Syntrophorhabdus aromaticivorans</name>
    <dbReference type="NCBI Taxonomy" id="328301"/>
    <lineage>
        <taxon>Bacteria</taxon>
        <taxon>Pseudomonadati</taxon>
        <taxon>Thermodesulfobacteriota</taxon>
        <taxon>Syntrophorhabdia</taxon>
        <taxon>Syntrophorhabdales</taxon>
        <taxon>Syntrophorhabdaceae</taxon>
        <taxon>Syntrophorhabdus</taxon>
    </lineage>
</organism>
<keyword evidence="4" id="KW-0949">S-adenosyl-L-methionine</keyword>
<dbReference type="Pfam" id="PF02353">
    <property type="entry name" value="CMAS"/>
    <property type="match status" value="1"/>
</dbReference>
<dbReference type="SUPFAM" id="SSF53335">
    <property type="entry name" value="S-adenosyl-L-methionine-dependent methyltransferases"/>
    <property type="match status" value="1"/>
</dbReference>
<gene>
    <name evidence="7" type="ORF">GXY80_09845</name>
</gene>
<evidence type="ECO:0000313" key="7">
    <source>
        <dbReference type="EMBL" id="NLW35767.1"/>
    </source>
</evidence>
<keyword evidence="5" id="KW-0443">Lipid metabolism</keyword>
<dbReference type="InterPro" id="IPR029063">
    <property type="entry name" value="SAM-dependent_MTases_sf"/>
</dbReference>
<evidence type="ECO:0000256" key="5">
    <source>
        <dbReference type="ARBA" id="ARBA00023098"/>
    </source>
</evidence>
<dbReference type="PANTHER" id="PTHR43667:SF1">
    <property type="entry name" value="CYCLOPROPANE-FATTY-ACYL-PHOSPHOLIPID SYNTHASE"/>
    <property type="match status" value="1"/>
</dbReference>
<dbReference type="InterPro" id="IPR050723">
    <property type="entry name" value="CFA/CMAS"/>
</dbReference>
<proteinExistence type="inferred from homology"/>
<dbReference type="PIRSF" id="PIRSF003085">
    <property type="entry name" value="CMAS"/>
    <property type="match status" value="1"/>
</dbReference>
<evidence type="ECO:0000313" key="8">
    <source>
        <dbReference type="Proteomes" id="UP000777265"/>
    </source>
</evidence>
<feature type="domain" description="DUF7884" evidence="6">
    <location>
        <begin position="14"/>
        <end position="82"/>
    </location>
</feature>
<comment type="similarity">
    <text evidence="1">Belongs to the CFA/CMAS family.</text>
</comment>
<dbReference type="InterPro" id="IPR003333">
    <property type="entry name" value="CMAS"/>
</dbReference>
<dbReference type="Pfam" id="PF25371">
    <property type="entry name" value="DUF7884"/>
    <property type="match status" value="1"/>
</dbReference>
<dbReference type="STRING" id="909663.GCA_000512235_00045"/>
<keyword evidence="2 7" id="KW-0489">Methyltransferase</keyword>
<evidence type="ECO:0000259" key="6">
    <source>
        <dbReference type="Pfam" id="PF25371"/>
    </source>
</evidence>
<protein>
    <submittedName>
        <fullName evidence="7">Class I SAM-dependent methyltransferase</fullName>
    </submittedName>
</protein>
<dbReference type="Proteomes" id="UP000777265">
    <property type="component" value="Unassembled WGS sequence"/>
</dbReference>
<dbReference type="GO" id="GO:0008610">
    <property type="term" value="P:lipid biosynthetic process"/>
    <property type="evidence" value="ECO:0007669"/>
    <property type="project" value="InterPro"/>
</dbReference>
<dbReference type="Gene3D" id="3.40.50.150">
    <property type="entry name" value="Vaccinia Virus protein VP39"/>
    <property type="match status" value="1"/>
</dbReference>
<sequence>MKKALEGVLRSLNTSMPNIPFIVRFWDGDVWTFGENIPSFTLIFKRKEAVKNILAKGTLGFGEEYAAGHIDVEGDFRQLVRLGVDSCVRGMKLSLGAKTAALFHHLASLNTLGKSPKNIAHHYDLGNDFYKQYLDESMTYSCAYFRSTEDTLEDAQKQKYEHICRKLQLKEGEALVDIGCGWGGMLLYAARHYGIKGVGCTLSPHQADYAKQKVAEEGLTGNITILREDYRSIAGRFDKLVSIGMFEHVGKSFIPTFMEKMRALLKPGGIGLLHTIGKECRTGQDPWTMKHIFPGGHIPILDYVIRTMGKKGLVPVDIENLRLHYAATLDEWARRFELKTEKIERMFDSRLVRTWRMFLCGSAAAFRWADLRLYQILFTNGLNNSLPLTREYLYRT</sequence>
<comment type="caution">
    <text evidence="7">The sequence shown here is derived from an EMBL/GenBank/DDBJ whole genome shotgun (WGS) entry which is preliminary data.</text>
</comment>
<reference evidence="7" key="1">
    <citation type="journal article" date="2020" name="Biotechnol. Biofuels">
        <title>New insights from the biogas microbiome by comprehensive genome-resolved metagenomics of nearly 1600 species originating from multiple anaerobic digesters.</title>
        <authorList>
            <person name="Campanaro S."/>
            <person name="Treu L."/>
            <person name="Rodriguez-R L.M."/>
            <person name="Kovalovszki A."/>
            <person name="Ziels R.M."/>
            <person name="Maus I."/>
            <person name="Zhu X."/>
            <person name="Kougias P.G."/>
            <person name="Basile A."/>
            <person name="Luo G."/>
            <person name="Schluter A."/>
            <person name="Konstantinidis K.T."/>
            <person name="Angelidaki I."/>
        </authorList>
    </citation>
    <scope>NUCLEOTIDE SEQUENCE</scope>
    <source>
        <strain evidence="7">AS06rmzACSIP_7</strain>
    </source>
</reference>
<dbReference type="CDD" id="cd02440">
    <property type="entry name" value="AdoMet_MTases"/>
    <property type="match status" value="1"/>
</dbReference>
<dbReference type="AlphaFoldDB" id="A0A351U1F1"/>
<accession>A0A351U1F1</accession>
<dbReference type="GO" id="GO:0008168">
    <property type="term" value="F:methyltransferase activity"/>
    <property type="evidence" value="ECO:0007669"/>
    <property type="project" value="UniProtKB-KW"/>
</dbReference>
<reference evidence="7" key="2">
    <citation type="submission" date="2020-01" db="EMBL/GenBank/DDBJ databases">
        <authorList>
            <person name="Campanaro S."/>
        </authorList>
    </citation>
    <scope>NUCLEOTIDE SEQUENCE</scope>
    <source>
        <strain evidence="7">AS06rmzACSIP_7</strain>
    </source>
</reference>